<dbReference type="Pfam" id="PF00512">
    <property type="entry name" value="HisKA"/>
    <property type="match status" value="1"/>
</dbReference>
<evidence type="ECO:0000259" key="6">
    <source>
        <dbReference type="PROSITE" id="PS50110"/>
    </source>
</evidence>
<dbReference type="EC" id="2.7.13.3" evidence="2"/>
<feature type="domain" description="PAS" evidence="7">
    <location>
        <begin position="11"/>
        <end position="84"/>
    </location>
</feature>
<dbReference type="SMART" id="SM00387">
    <property type="entry name" value="HATPase_c"/>
    <property type="match status" value="1"/>
</dbReference>
<dbReference type="PANTHER" id="PTHR43065:SF49">
    <property type="entry name" value="HISTIDINE KINASE"/>
    <property type="match status" value="1"/>
</dbReference>
<dbReference type="InterPro" id="IPR000700">
    <property type="entry name" value="PAS-assoc_C"/>
</dbReference>
<gene>
    <name evidence="9" type="ORF">HU754_014080</name>
</gene>
<dbReference type="SUPFAM" id="SSF55874">
    <property type="entry name" value="ATPase domain of HSP90 chaperone/DNA topoisomerase II/histidine kinase"/>
    <property type="match status" value="1"/>
</dbReference>
<feature type="domain" description="PAC" evidence="8">
    <location>
        <begin position="86"/>
        <end position="138"/>
    </location>
</feature>
<dbReference type="InterPro" id="IPR005467">
    <property type="entry name" value="His_kinase_dom"/>
</dbReference>
<feature type="domain" description="Response regulatory" evidence="6">
    <location>
        <begin position="527"/>
        <end position="638"/>
    </location>
</feature>
<dbReference type="InterPro" id="IPR001610">
    <property type="entry name" value="PAC"/>
</dbReference>
<dbReference type="AlphaFoldDB" id="A0A9E6NV50"/>
<dbReference type="Pfam" id="PF13426">
    <property type="entry name" value="PAS_9"/>
    <property type="match status" value="2"/>
</dbReference>
<proteinExistence type="predicted"/>
<feature type="domain" description="Histidine kinase" evidence="5">
    <location>
        <begin position="286"/>
        <end position="506"/>
    </location>
</feature>
<dbReference type="SMART" id="SM00388">
    <property type="entry name" value="HisKA"/>
    <property type="match status" value="1"/>
</dbReference>
<dbReference type="InterPro" id="IPR000014">
    <property type="entry name" value="PAS"/>
</dbReference>
<dbReference type="SMART" id="SM00448">
    <property type="entry name" value="REC"/>
    <property type="match status" value="1"/>
</dbReference>
<feature type="modified residue" description="4-aspartylphosphate" evidence="4">
    <location>
        <position position="577"/>
    </location>
</feature>
<evidence type="ECO:0000259" key="7">
    <source>
        <dbReference type="PROSITE" id="PS50112"/>
    </source>
</evidence>
<dbReference type="Pfam" id="PF02518">
    <property type="entry name" value="HATPase_c"/>
    <property type="match status" value="1"/>
</dbReference>
<organism evidence="9 10">
    <name type="scientific">Pseudomonas zeae</name>
    <dbReference type="NCBI Taxonomy" id="2745510"/>
    <lineage>
        <taxon>Bacteria</taxon>
        <taxon>Pseudomonadati</taxon>
        <taxon>Pseudomonadota</taxon>
        <taxon>Gammaproteobacteria</taxon>
        <taxon>Pseudomonadales</taxon>
        <taxon>Pseudomonadaceae</taxon>
        <taxon>Pseudomonas</taxon>
    </lineage>
</organism>
<dbReference type="KEGG" id="pze:HU754_014080"/>
<dbReference type="SUPFAM" id="SSF47384">
    <property type="entry name" value="Homodimeric domain of signal transducing histidine kinase"/>
    <property type="match status" value="1"/>
</dbReference>
<dbReference type="InterPro" id="IPR036097">
    <property type="entry name" value="HisK_dim/P_sf"/>
</dbReference>
<dbReference type="InterPro" id="IPR003594">
    <property type="entry name" value="HATPase_dom"/>
</dbReference>
<dbReference type="PROSITE" id="PS50109">
    <property type="entry name" value="HIS_KIN"/>
    <property type="match status" value="1"/>
</dbReference>
<evidence type="ECO:0000256" key="3">
    <source>
        <dbReference type="ARBA" id="ARBA00022553"/>
    </source>
</evidence>
<dbReference type="SMART" id="SM00086">
    <property type="entry name" value="PAC"/>
    <property type="match status" value="2"/>
</dbReference>
<dbReference type="SUPFAM" id="SSF52172">
    <property type="entry name" value="CheY-like"/>
    <property type="match status" value="1"/>
</dbReference>
<reference evidence="9" key="1">
    <citation type="journal article" date="2020" name="Microorganisms">
        <title>Reliable Identification of Environmental Pseudomonas Isolates Using the rpoD Gene.</title>
        <authorList>
            <consortium name="The Broad Institute Genome Sequencing Platform"/>
            <person name="Girard L."/>
            <person name="Lood C."/>
            <person name="Rokni-Zadeh H."/>
            <person name="van Noort V."/>
            <person name="Lavigne R."/>
            <person name="De Mot R."/>
        </authorList>
    </citation>
    <scope>NUCLEOTIDE SEQUENCE</scope>
    <source>
        <strain evidence="9">OE 48.2</strain>
    </source>
</reference>
<dbReference type="InterPro" id="IPR001789">
    <property type="entry name" value="Sig_transdc_resp-reg_receiver"/>
</dbReference>
<sequence>MSEKNKTAAIEEMRFRLLIDAVVDYAIYMIDPDGIITSWNSGAKRFKGYEEAEILGEHFSRFYTAEDRAAGLPQRALDTAIREGRFEGEGWRVRKDGTNFWSHVVIDPIIDPDGKLLGFAKITRDLTDRKMAEETLKQSEQQFRLLVQGVTDYAIYMLSPEGRVSNWNQGAQRIKGYLPEEIIGQHFSLFYTPEDRELGEPQRALEIATREGRFENKSWRMRKDGTRFLAHVVVDAIRGDTGTLLGFAKITRDITEAHQAQQALEKTREALFQAQKMQAIGQLSGGIAHDFNNLLTVILGNLEIVQKRVGDDAKISRLLENATQGALRGVSLTQRMLAFARRQELKTESVDIAQLVQGISGLLRSSLGPGIRVDTRFPDDLEPVLADTNQLELALLNLATNARDAMPDGGTVSISAEPRVVLELGHSDLPAGRYVCLSVIDTGEGMDEHTLASARDPFFTTKGLGKGTGLGLSMVHGFMEQLGGRFILKSAKAQGTTAELWIPVAGEGTVSKSLQPHAEPVVVPRLSVLVVDDDSLVLTSTSLLLEDLGHRVVSATSGAQALALFDQGEVIDLMITDMAMPKMSGAQLAHAVRVLKPDLPIILATGYAERLEGFAAQLPRLPKPFTQMNLVAIIAQSMKQGVGQSV</sequence>
<dbReference type="InterPro" id="IPR003661">
    <property type="entry name" value="HisK_dim/P_dom"/>
</dbReference>
<evidence type="ECO:0000259" key="8">
    <source>
        <dbReference type="PROSITE" id="PS50113"/>
    </source>
</evidence>
<dbReference type="InterPro" id="IPR036890">
    <property type="entry name" value="HATPase_C_sf"/>
</dbReference>
<dbReference type="SMART" id="SM00091">
    <property type="entry name" value="PAS"/>
    <property type="match status" value="2"/>
</dbReference>
<dbReference type="InterPro" id="IPR004358">
    <property type="entry name" value="Sig_transdc_His_kin-like_C"/>
</dbReference>
<feature type="domain" description="PAS" evidence="7">
    <location>
        <begin position="139"/>
        <end position="212"/>
    </location>
</feature>
<dbReference type="Gene3D" id="3.40.50.2300">
    <property type="match status" value="1"/>
</dbReference>
<evidence type="ECO:0000256" key="2">
    <source>
        <dbReference type="ARBA" id="ARBA00012438"/>
    </source>
</evidence>
<dbReference type="Gene3D" id="3.30.450.20">
    <property type="entry name" value="PAS domain"/>
    <property type="match status" value="2"/>
</dbReference>
<dbReference type="RefSeq" id="WP_186621639.1">
    <property type="nucleotide sequence ID" value="NZ_CP077090.1"/>
</dbReference>
<dbReference type="SUPFAM" id="SSF55785">
    <property type="entry name" value="PYP-like sensor domain (PAS domain)"/>
    <property type="match status" value="2"/>
</dbReference>
<comment type="catalytic activity">
    <reaction evidence="1">
        <text>ATP + protein L-histidine = ADP + protein N-phospho-L-histidine.</text>
        <dbReference type="EC" id="2.7.13.3"/>
    </reaction>
</comment>
<evidence type="ECO:0000256" key="4">
    <source>
        <dbReference type="PROSITE-ProRule" id="PRU00169"/>
    </source>
</evidence>
<dbReference type="PRINTS" id="PR00344">
    <property type="entry name" value="BCTRLSENSOR"/>
</dbReference>
<dbReference type="NCBIfam" id="TIGR00229">
    <property type="entry name" value="sensory_box"/>
    <property type="match status" value="2"/>
</dbReference>
<dbReference type="Proteomes" id="UP000627092">
    <property type="component" value="Chromosome"/>
</dbReference>
<dbReference type="PROSITE" id="PS50113">
    <property type="entry name" value="PAC"/>
    <property type="match status" value="2"/>
</dbReference>
<dbReference type="EMBL" id="CP077090">
    <property type="protein sequence ID" value="QXI14491.1"/>
    <property type="molecule type" value="Genomic_DNA"/>
</dbReference>
<dbReference type="Gene3D" id="3.30.565.10">
    <property type="entry name" value="Histidine kinase-like ATPase, C-terminal domain"/>
    <property type="match status" value="1"/>
</dbReference>
<protein>
    <recommendedName>
        <fullName evidence="2">histidine kinase</fullName>
        <ecNumber evidence="2">2.7.13.3</ecNumber>
    </recommendedName>
</protein>
<evidence type="ECO:0000313" key="10">
    <source>
        <dbReference type="Proteomes" id="UP000627092"/>
    </source>
</evidence>
<evidence type="ECO:0000259" key="5">
    <source>
        <dbReference type="PROSITE" id="PS50109"/>
    </source>
</evidence>
<dbReference type="CDD" id="cd00130">
    <property type="entry name" value="PAS"/>
    <property type="match status" value="2"/>
</dbReference>
<dbReference type="InterPro" id="IPR011006">
    <property type="entry name" value="CheY-like_superfamily"/>
</dbReference>
<dbReference type="CDD" id="cd00082">
    <property type="entry name" value="HisKA"/>
    <property type="match status" value="1"/>
</dbReference>
<dbReference type="InterPro" id="IPR035965">
    <property type="entry name" value="PAS-like_dom_sf"/>
</dbReference>
<evidence type="ECO:0000256" key="1">
    <source>
        <dbReference type="ARBA" id="ARBA00000085"/>
    </source>
</evidence>
<dbReference type="PROSITE" id="PS50110">
    <property type="entry name" value="RESPONSE_REGULATORY"/>
    <property type="match status" value="1"/>
</dbReference>
<evidence type="ECO:0000313" key="9">
    <source>
        <dbReference type="EMBL" id="QXI14491.1"/>
    </source>
</evidence>
<dbReference type="PROSITE" id="PS50112">
    <property type="entry name" value="PAS"/>
    <property type="match status" value="2"/>
</dbReference>
<keyword evidence="3 4" id="KW-0597">Phosphoprotein</keyword>
<dbReference type="Pfam" id="PF00072">
    <property type="entry name" value="Response_reg"/>
    <property type="match status" value="1"/>
</dbReference>
<feature type="domain" description="PAC" evidence="8">
    <location>
        <begin position="208"/>
        <end position="266"/>
    </location>
</feature>
<dbReference type="Gene3D" id="1.10.287.130">
    <property type="match status" value="1"/>
</dbReference>
<dbReference type="PANTHER" id="PTHR43065">
    <property type="entry name" value="SENSOR HISTIDINE KINASE"/>
    <property type="match status" value="1"/>
</dbReference>
<name>A0A9E6NV50_9PSED</name>
<dbReference type="GO" id="GO:0000155">
    <property type="term" value="F:phosphorelay sensor kinase activity"/>
    <property type="evidence" value="ECO:0007669"/>
    <property type="project" value="InterPro"/>
</dbReference>
<reference evidence="9" key="2">
    <citation type="journal article" date="2021" name="Microorganisms">
        <title>The Ever-Expanding Pseudomonas Genus: Description of 43 New Species and Partition of the Pseudomonas putida Group.</title>
        <authorList>
            <person name="Girard L."/>
            <person name="Lood C."/>
            <person name="Hofte M."/>
            <person name="Vandamme P."/>
            <person name="Rokni-Zadeh H."/>
            <person name="van Noort V."/>
            <person name="Lavigne R."/>
            <person name="De Mot R."/>
        </authorList>
    </citation>
    <scope>NUCLEOTIDE SEQUENCE</scope>
    <source>
        <strain evidence="9">OE 48.2</strain>
    </source>
</reference>
<accession>A0A9E6NV50</accession>